<dbReference type="AlphaFoldDB" id="H6N4Y2"/>
<evidence type="ECO:0000313" key="2">
    <source>
        <dbReference type="Proteomes" id="UP000009154"/>
    </source>
</evidence>
<gene>
    <name evidence="1" type="ordered locus">GPOL_174p00030</name>
</gene>
<protein>
    <submittedName>
        <fullName evidence="1">Integrase catalytic subunit</fullName>
    </submittedName>
</protein>
<keyword evidence="2" id="KW-1185">Reference proteome</keyword>
<name>H6N4Y2_GORPV</name>
<proteinExistence type="predicted"/>
<evidence type="ECO:0000313" key="1">
    <source>
        <dbReference type="EMBL" id="AFA76027.1"/>
    </source>
</evidence>
<dbReference type="HOGENOM" id="CLU_2478972_0_0_11"/>
<sequence>MSTQERVNHKRVARVMAEHDIVGYRRRRRVVTTTPEPADDKVTDLVKRDFTDVELVVAAADDLDIDTAARLARIRRIVVADITRSRS</sequence>
<dbReference type="EMBL" id="CP003120">
    <property type="protein sequence ID" value="AFA76027.1"/>
    <property type="molecule type" value="Genomic_DNA"/>
</dbReference>
<keyword evidence="1" id="KW-0614">Plasmid</keyword>
<dbReference type="eggNOG" id="COG2801">
    <property type="taxonomic scope" value="Bacteria"/>
</dbReference>
<dbReference type="KEGG" id="gpo:GPOL_174p00030"/>
<geneLocation type="plasmid" evidence="1 2">
    <name>p174</name>
</geneLocation>
<dbReference type="Proteomes" id="UP000009154">
    <property type="component" value="Plasmid p174"/>
</dbReference>
<organism evidence="1 2">
    <name type="scientific">Gordonia polyisoprenivorans (strain DSM 44266 / VH2)</name>
    <dbReference type="NCBI Taxonomy" id="1112204"/>
    <lineage>
        <taxon>Bacteria</taxon>
        <taxon>Bacillati</taxon>
        <taxon>Actinomycetota</taxon>
        <taxon>Actinomycetes</taxon>
        <taxon>Mycobacteriales</taxon>
        <taxon>Gordoniaceae</taxon>
        <taxon>Gordonia</taxon>
    </lineage>
</organism>
<reference evidence="1 2" key="1">
    <citation type="journal article" date="2012" name="Appl. Environ. Microbiol.">
        <title>Involvement of two latex-clearing proteins during rubber degradation and insights into the subsequent degradation pathway revealed by the genome sequence of Gordonia polyisoprenivorans strain VH2.</title>
        <authorList>
            <person name="Hiessl S."/>
            <person name="Schuldes J."/>
            <person name="Thurmer A."/>
            <person name="Halbsguth T."/>
            <person name="Broker D."/>
            <person name="Angelov A."/>
            <person name="Liebl W."/>
            <person name="Daniel R."/>
            <person name="Steinbuchel A."/>
        </authorList>
    </citation>
    <scope>NUCLEOTIDE SEQUENCE [LARGE SCALE GENOMIC DNA]</scope>
    <source>
        <strain evidence="2">DSM 44266 / VH2</strain>
        <plasmid evidence="1 2">p174</plasmid>
    </source>
</reference>
<accession>H6N4Y2</accession>